<dbReference type="Proteomes" id="UP001148737">
    <property type="component" value="Unassembled WGS sequence"/>
</dbReference>
<protein>
    <submittedName>
        <fullName evidence="1">Uncharacterized protein</fullName>
    </submittedName>
</protein>
<dbReference type="EMBL" id="JANAKD010000021">
    <property type="protein sequence ID" value="KAJ3499119.1"/>
    <property type="molecule type" value="Genomic_DNA"/>
</dbReference>
<sequence length="194" mass="20833">MQHTMAATVGFANLERVLAVQTRLKAPRISHLQLCLLQTPAIASPSHPRWGSGGTETLPLPVQHLRTDVGLSLLVMVTPYAGRFAFAAEGGAISAIEAPRCPGDVTSDLEKRPDAAQGGNGGFQHPLDQSLQKVTEPKLVTKLIIILARLRNKLSSPQAYMLAHGIDEARRAASSSLRQHRPSISSLQKLLAIT</sequence>
<proteinExistence type="predicted"/>
<gene>
    <name evidence="1" type="ORF">NLG97_g591</name>
</gene>
<comment type="caution">
    <text evidence="1">The sequence shown here is derived from an EMBL/GenBank/DDBJ whole genome shotgun (WGS) entry which is preliminary data.</text>
</comment>
<evidence type="ECO:0000313" key="2">
    <source>
        <dbReference type="Proteomes" id="UP001148737"/>
    </source>
</evidence>
<accession>A0ACC1R6C8</accession>
<reference evidence="1" key="1">
    <citation type="submission" date="2022-07" db="EMBL/GenBank/DDBJ databases">
        <title>Genome Sequence of Lecanicillium saksenae.</title>
        <authorList>
            <person name="Buettner E."/>
        </authorList>
    </citation>
    <scope>NUCLEOTIDE SEQUENCE</scope>
    <source>
        <strain evidence="1">VT-O1</strain>
    </source>
</reference>
<keyword evidence="2" id="KW-1185">Reference proteome</keyword>
<name>A0ACC1R6C8_9HYPO</name>
<evidence type="ECO:0000313" key="1">
    <source>
        <dbReference type="EMBL" id="KAJ3499119.1"/>
    </source>
</evidence>
<organism evidence="1 2">
    <name type="scientific">Lecanicillium saksenae</name>
    <dbReference type="NCBI Taxonomy" id="468837"/>
    <lineage>
        <taxon>Eukaryota</taxon>
        <taxon>Fungi</taxon>
        <taxon>Dikarya</taxon>
        <taxon>Ascomycota</taxon>
        <taxon>Pezizomycotina</taxon>
        <taxon>Sordariomycetes</taxon>
        <taxon>Hypocreomycetidae</taxon>
        <taxon>Hypocreales</taxon>
        <taxon>Cordycipitaceae</taxon>
        <taxon>Lecanicillium</taxon>
    </lineage>
</organism>